<reference evidence="1 2" key="1">
    <citation type="submission" date="2018-04" db="EMBL/GenBank/DDBJ databases">
        <title>Characteristic and Complete Genome Sequencing of A Novel Member of Infective Endocarditis Causative Bacteria: Bergeyella cardium QL-PH.</title>
        <authorList>
            <person name="Pan H."/>
            <person name="Sun E."/>
            <person name="Zhang Y."/>
        </authorList>
    </citation>
    <scope>NUCLEOTIDE SEQUENCE [LARGE SCALE GENOMIC DNA]</scope>
    <source>
        <strain evidence="1 2">HPQL</strain>
    </source>
</reference>
<protein>
    <submittedName>
        <fullName evidence="1">Gliding motility protein GldB</fullName>
    </submittedName>
</protein>
<dbReference type="Proteomes" id="UP000464318">
    <property type="component" value="Chromosome"/>
</dbReference>
<accession>A0A6P1QWF4</accession>
<dbReference type="KEGG" id="bcad:DBX24_05400"/>
<dbReference type="OrthoDB" id="976022at2"/>
<organism evidence="1 2">
    <name type="scientific">Bergeyella cardium</name>
    <dbReference type="NCBI Taxonomy" id="1585976"/>
    <lineage>
        <taxon>Bacteria</taxon>
        <taxon>Pseudomonadati</taxon>
        <taxon>Bacteroidota</taxon>
        <taxon>Flavobacteriia</taxon>
        <taxon>Flavobacteriales</taxon>
        <taxon>Weeksellaceae</taxon>
        <taxon>Bergeyella</taxon>
    </lineage>
</organism>
<evidence type="ECO:0000313" key="2">
    <source>
        <dbReference type="Proteomes" id="UP000464318"/>
    </source>
</evidence>
<gene>
    <name evidence="1" type="ORF">DBX24_05400</name>
</gene>
<name>A0A6P1QWF4_9FLAO</name>
<dbReference type="EMBL" id="CP029149">
    <property type="protein sequence ID" value="QHN66119.1"/>
    <property type="molecule type" value="Genomic_DNA"/>
</dbReference>
<sequence length="325" mass="38112">MNFQRIILISLALSTLAVSCKKEEANRWQVEIKEPSAKVEIIDISKEYYNTEIPLEEFKKKYPWFQGTVPDAEYEERRQDKEEAKIYEDAISKLNIQKLSKDLAGLFSHIKYYFPDFKQPKVFLYSSALQSATNPIAYIPAENLLFIDISGFMGKDNAHYKGLELYFQKSMNPSNLLSKISYAFAEYFVPYSPNDRTFISRMIYEGKLLTLQDAFLPNEPDYLKMNYTQEQYDWCSTYENNIWNFFVENDLVFSDDQRLSERFIAPAPFSKFYTEIDNESSPQVGTFIGWEICRAFLKAKPDISLQDFLKIKGEEIFKESKYNGK</sequence>
<keyword evidence="2" id="KW-1185">Reference proteome</keyword>
<dbReference type="PROSITE" id="PS51257">
    <property type="entry name" value="PROKAR_LIPOPROTEIN"/>
    <property type="match status" value="1"/>
</dbReference>
<proteinExistence type="predicted"/>
<evidence type="ECO:0000313" key="1">
    <source>
        <dbReference type="EMBL" id="QHN66119.1"/>
    </source>
</evidence>
<dbReference type="Pfam" id="PF25594">
    <property type="entry name" value="GldB_lipo"/>
    <property type="match status" value="1"/>
</dbReference>
<dbReference type="AlphaFoldDB" id="A0A6P1QWF4"/>
<dbReference type="InterPro" id="IPR019853">
    <property type="entry name" value="GldB-like"/>
</dbReference>